<evidence type="ECO:0000313" key="4">
    <source>
        <dbReference type="Proteomes" id="UP001597024"/>
    </source>
</evidence>
<feature type="non-terminal residue" evidence="3">
    <location>
        <position position="58"/>
    </location>
</feature>
<dbReference type="SUPFAM" id="SSF81923">
    <property type="entry name" value="Double Clp-N motif"/>
    <property type="match status" value="1"/>
</dbReference>
<dbReference type="GO" id="GO:0008233">
    <property type="term" value="F:peptidase activity"/>
    <property type="evidence" value="ECO:0007669"/>
    <property type="project" value="UniProtKB-KW"/>
</dbReference>
<gene>
    <name evidence="3" type="ORF">ACFQ08_13325</name>
</gene>
<feature type="domain" description="Clp R" evidence="2">
    <location>
        <begin position="1"/>
        <end position="58"/>
    </location>
</feature>
<comment type="caution">
    <text evidence="3">The sequence shown here is derived from an EMBL/GenBank/DDBJ whole genome shotgun (WGS) entry which is preliminary data.</text>
</comment>
<proteinExistence type="predicted"/>
<dbReference type="GO" id="GO:0006508">
    <property type="term" value="P:proteolysis"/>
    <property type="evidence" value="ECO:0007669"/>
    <property type="project" value="UniProtKB-KW"/>
</dbReference>
<dbReference type="Gene3D" id="1.10.1780.10">
    <property type="entry name" value="Clp, N-terminal domain"/>
    <property type="match status" value="1"/>
</dbReference>
<name>A0ABW3DS43_9ACTN</name>
<protein>
    <submittedName>
        <fullName evidence="3">Clp protease N-terminal domain-containing protein</fullName>
    </submittedName>
</protein>
<organism evidence="3 4">
    <name type="scientific">Streptosporangium algeriense</name>
    <dbReference type="NCBI Taxonomy" id="1682748"/>
    <lineage>
        <taxon>Bacteria</taxon>
        <taxon>Bacillati</taxon>
        <taxon>Actinomycetota</taxon>
        <taxon>Actinomycetes</taxon>
        <taxon>Streptosporangiales</taxon>
        <taxon>Streptosporangiaceae</taxon>
        <taxon>Streptosporangium</taxon>
    </lineage>
</organism>
<keyword evidence="3" id="KW-0378">Hydrolase</keyword>
<evidence type="ECO:0000256" key="1">
    <source>
        <dbReference type="PROSITE-ProRule" id="PRU01251"/>
    </source>
</evidence>
<dbReference type="Proteomes" id="UP001597024">
    <property type="component" value="Unassembled WGS sequence"/>
</dbReference>
<dbReference type="InterPro" id="IPR036628">
    <property type="entry name" value="Clp_N_dom_sf"/>
</dbReference>
<evidence type="ECO:0000259" key="2">
    <source>
        <dbReference type="PROSITE" id="PS51903"/>
    </source>
</evidence>
<accession>A0ABW3DS43</accession>
<dbReference type="InterPro" id="IPR004176">
    <property type="entry name" value="Clp_R_N"/>
</dbReference>
<evidence type="ECO:0000313" key="3">
    <source>
        <dbReference type="EMBL" id="MFD0885532.1"/>
    </source>
</evidence>
<sequence length="58" mass="6269">MFAQEKSPFAVVIKAAAEEARQRGDRRIGTEHLLLGLVHDPSSLSARALGVDREALLA</sequence>
<reference evidence="4" key="1">
    <citation type="journal article" date="2019" name="Int. J. Syst. Evol. Microbiol.">
        <title>The Global Catalogue of Microorganisms (GCM) 10K type strain sequencing project: providing services to taxonomists for standard genome sequencing and annotation.</title>
        <authorList>
            <consortium name="The Broad Institute Genomics Platform"/>
            <consortium name="The Broad Institute Genome Sequencing Center for Infectious Disease"/>
            <person name="Wu L."/>
            <person name="Ma J."/>
        </authorList>
    </citation>
    <scope>NUCLEOTIDE SEQUENCE [LARGE SCALE GENOMIC DNA]</scope>
    <source>
        <strain evidence="4">CCUG 62974</strain>
    </source>
</reference>
<dbReference type="EMBL" id="JBHTHX010000380">
    <property type="protein sequence ID" value="MFD0885532.1"/>
    <property type="molecule type" value="Genomic_DNA"/>
</dbReference>
<dbReference type="PROSITE" id="PS51903">
    <property type="entry name" value="CLP_R"/>
    <property type="match status" value="1"/>
</dbReference>
<keyword evidence="4" id="KW-1185">Reference proteome</keyword>
<keyword evidence="3" id="KW-0645">Protease</keyword>
<dbReference type="Pfam" id="PF02861">
    <property type="entry name" value="Clp_N"/>
    <property type="match status" value="1"/>
</dbReference>
<keyword evidence="1" id="KW-0677">Repeat</keyword>